<proteinExistence type="inferred from homology"/>
<evidence type="ECO:0000256" key="9">
    <source>
        <dbReference type="ARBA" id="ARBA00023212"/>
    </source>
</evidence>
<dbReference type="GO" id="GO:0016881">
    <property type="term" value="F:acid-amino acid ligase activity"/>
    <property type="evidence" value="ECO:0007669"/>
    <property type="project" value="InterPro"/>
</dbReference>
<evidence type="ECO:0000256" key="2">
    <source>
        <dbReference type="ARBA" id="ARBA00004611"/>
    </source>
</evidence>
<keyword evidence="19" id="KW-1185">Reference proteome</keyword>
<dbReference type="GO" id="GO:0005634">
    <property type="term" value="C:nucleus"/>
    <property type="evidence" value="ECO:0007669"/>
    <property type="project" value="UniProtKB-SubCell"/>
</dbReference>
<dbReference type="EMBL" id="LSRX01001182">
    <property type="protein sequence ID" value="OLP82564.1"/>
    <property type="molecule type" value="Genomic_DNA"/>
</dbReference>
<evidence type="ECO:0000259" key="16">
    <source>
        <dbReference type="Pfam" id="PF02875"/>
    </source>
</evidence>
<dbReference type="InterPro" id="IPR043597">
    <property type="entry name" value="TPH_dom"/>
</dbReference>
<keyword evidence="7 14" id="KW-0175">Coiled coil</keyword>
<keyword evidence="6" id="KW-0282">Flagellum</keyword>
<evidence type="ECO:0000256" key="4">
    <source>
        <dbReference type="ARBA" id="ARBA00014813"/>
    </source>
</evidence>
<feature type="domain" description="Trichohyalin-plectin-homology" evidence="17">
    <location>
        <begin position="1023"/>
        <end position="1373"/>
    </location>
</feature>
<dbReference type="PANTHER" id="PTHR19265">
    <property type="entry name" value="MEIOSIS-SPECIFIC NUCLEAR STRUCTURAL PROTEIN 1"/>
    <property type="match status" value="1"/>
</dbReference>
<evidence type="ECO:0000313" key="19">
    <source>
        <dbReference type="Proteomes" id="UP000186817"/>
    </source>
</evidence>
<keyword evidence="11" id="KW-0469">Meiosis</keyword>
<keyword evidence="8" id="KW-0969">Cilium</keyword>
<feature type="domain" description="Mur ligase C-terminal" evidence="16">
    <location>
        <begin position="691"/>
        <end position="806"/>
    </location>
</feature>
<dbReference type="Proteomes" id="UP000186817">
    <property type="component" value="Unassembled WGS sequence"/>
</dbReference>
<sequence>MAEIRIQWRRDWSPLHPLRHWPKVSIGSGAYTATGSELSRVPCFRAIGGLGAVVFLHRRRSCRVHVRRLTRKLSETAEMPREESPNPADFTADIESIESQIRSLDRIRGQAAGTSFPTKSNKSGLSALNDLETLADSTQLATGSLLQKGNTGTNALVASILEESHDDPGTENLVLLNLFEDLQCEQPQVFKVPKDIAHQLDQRTSEDEKPFALPLPWNDESENAQSARVPVAAAISEISRSRASLGKSEALFHSNISSTAMPTASAPTSMPLAELLKMCGYTSAPLFGEGGVSITGVVDVAERATKGDFLLLTSSAAAHDGALLEQALEQGISAIGILDESDMSREEAGKLFSRFSDRGLQAVVLLSSGLPSPAHCLAEAFYASSRAQAPMKLIGVIGGQEYDVRTTAWLLFKLLESAKGPAKTGLLSDRRCMIAFQSKDVGQSLTCCAIQELLAEMSGAGVGACVVEILPGASAFQEVGFDVLVDLGQTRDAPAAEELRQRCLQTSKAVVGPHECADRVRAGSSLATYRVEVSSFEDDKSDWTKLTKAKIVEKLVDLGINDIRADAKKPELVQMLEELLPSGDAVETTSSAPLSPPASLNCLCGRAIPTPSMRQCHLTLSGWGLEHGLNLPLLKDTSPAAVAALCAAGAILRCDDPLTDIQGLASRLEAINPPPGTFEIFSSEDMHDSAVLLHEAASPLHVEQALQVTRSSMAHAPNMQTQLTAVFGCDGEVSRGDRAKFGWALAACDKLILTSASPRGEPPMQILEDILEAVKQQRSRAELDWKAPLEVHVVADRADAIKLAALLNRDQQKLQLAQASLVFGRSYDDGCEAADQEGAIRTWLCNDRKIIADSLHLAEGLNSSSLEDEQMPWGIRRDGQFYPGRSLHWSYAVGVSVEDQAGLELGSVSSACAAMSSTKRFVEQRIVKRREQEAKDQELRRRLMENNIYAGYGKSELNVEKKRRALSEANERRELYMDYSFVKTEQDKTKRIQIAQFEEQLADELAKRKAEQMRHDMDRRRICDGSEELRVLKERLHMAKVNKERAQQLLEIEVRKEKDRITGHLLAEHMENERLEQQELEHKLDIEKKRQRERVKVINQQQIAMKEAQREEAMQEYIKERNQVEELVAKIADEDANEAKARAEKQMESRVMLQQFMVEQKANQEKLEAEEKAENERIEQFARDKREREERLEQERQEKEKEKLRILNAMLGQMEAKNKEAEELELLRNDLHLEELEAESRRREEMQMRKKLEDKEEMKNAYLVQMRAKEEKMLHAREEEGRMREELLKKFAEDDRLEQLNEQKRRMKVEQHRREAERLVELRREMYELARAQEREEQDALRKDEDKRRLIIEDERRRLLREHGQELKKFLPKHTLESMEDYKLLFGEEVILPEHFSFNHNWQNKALPTMRCSTTCKPVHCLLCI</sequence>
<reference evidence="18 19" key="1">
    <citation type="submission" date="2016-02" db="EMBL/GenBank/DDBJ databases">
        <title>Genome analysis of coral dinoflagellate symbionts highlights evolutionary adaptations to a symbiotic lifestyle.</title>
        <authorList>
            <person name="Aranda M."/>
            <person name="Li Y."/>
            <person name="Liew Y.J."/>
            <person name="Baumgarten S."/>
            <person name="Simakov O."/>
            <person name="Wilson M."/>
            <person name="Piel J."/>
            <person name="Ashoor H."/>
            <person name="Bougouffa S."/>
            <person name="Bajic V.B."/>
            <person name="Ryu T."/>
            <person name="Ravasi T."/>
            <person name="Bayer T."/>
            <person name="Micklem G."/>
            <person name="Kim H."/>
            <person name="Bhak J."/>
            <person name="Lajeunesse T.C."/>
            <person name="Voolstra C.R."/>
        </authorList>
    </citation>
    <scope>NUCLEOTIDE SEQUENCE [LARGE SCALE GENOMIC DNA]</scope>
    <source>
        <strain evidence="18 19">CCMP2467</strain>
    </source>
</reference>
<comment type="subcellular location">
    <subcellularLocation>
        <location evidence="2">Cytoplasm</location>
        <location evidence="2">Cytoskeleton</location>
        <location evidence="2">Flagellum axoneme</location>
    </subcellularLocation>
    <subcellularLocation>
        <location evidence="1">Nucleus</location>
    </subcellularLocation>
</comment>
<evidence type="ECO:0000256" key="14">
    <source>
        <dbReference type="SAM" id="Coils"/>
    </source>
</evidence>
<evidence type="ECO:0000256" key="13">
    <source>
        <dbReference type="ARBA" id="ARBA00046114"/>
    </source>
</evidence>
<dbReference type="Pfam" id="PF02875">
    <property type="entry name" value="Mur_ligase_C"/>
    <property type="match status" value="1"/>
</dbReference>
<evidence type="ECO:0000256" key="6">
    <source>
        <dbReference type="ARBA" id="ARBA00022846"/>
    </source>
</evidence>
<keyword evidence="9" id="KW-0206">Cytoskeleton</keyword>
<evidence type="ECO:0000259" key="17">
    <source>
        <dbReference type="Pfam" id="PF13868"/>
    </source>
</evidence>
<evidence type="ECO:0000256" key="15">
    <source>
        <dbReference type="SAM" id="MobiDB-lite"/>
    </source>
</evidence>
<feature type="region of interest" description="Disordered" evidence="15">
    <location>
        <begin position="1164"/>
        <end position="1199"/>
    </location>
</feature>
<evidence type="ECO:0000256" key="12">
    <source>
        <dbReference type="ARBA" id="ARBA00023273"/>
    </source>
</evidence>
<dbReference type="InterPro" id="IPR026504">
    <property type="entry name" value="MNS1"/>
</dbReference>
<comment type="function">
    <text evidence="13">Microtubule inner protein (MIP) part of the dynein-decorated doublet microtubules (DMTs) in cilia axoneme, which is required for motile cilia beating. May play a role in the control of meiotic division and germ cell differentiation through regulation of pairing and recombination during meiosis. Required for sperm flagella assembly. May play a role in the assembly and function of the outer dynein arm-docking complex (ODA-DC). ODA-DC mediates outer dynein arms (ODA) binding onto the axonemal doublet microtubules.</text>
</comment>
<dbReference type="PANTHER" id="PTHR19265:SF0">
    <property type="entry name" value="MEIOSIS-SPECIFIC NUCLEAR STRUCTURAL PROTEIN 1"/>
    <property type="match status" value="1"/>
</dbReference>
<evidence type="ECO:0000256" key="3">
    <source>
        <dbReference type="ARBA" id="ARBA00009158"/>
    </source>
</evidence>
<evidence type="ECO:0000256" key="7">
    <source>
        <dbReference type="ARBA" id="ARBA00023054"/>
    </source>
</evidence>
<organism evidence="18 19">
    <name type="scientific">Symbiodinium microadriaticum</name>
    <name type="common">Dinoflagellate</name>
    <name type="synonym">Zooxanthella microadriatica</name>
    <dbReference type="NCBI Taxonomy" id="2951"/>
    <lineage>
        <taxon>Eukaryota</taxon>
        <taxon>Sar</taxon>
        <taxon>Alveolata</taxon>
        <taxon>Dinophyceae</taxon>
        <taxon>Suessiales</taxon>
        <taxon>Symbiodiniaceae</taxon>
        <taxon>Symbiodinium</taxon>
    </lineage>
</organism>
<gene>
    <name evidence="18" type="primary">MNS1</name>
    <name evidence="18" type="ORF">AK812_SmicGene36768</name>
</gene>
<evidence type="ECO:0000256" key="11">
    <source>
        <dbReference type="ARBA" id="ARBA00023254"/>
    </source>
</evidence>
<dbReference type="Gene3D" id="3.90.190.20">
    <property type="entry name" value="Mur ligase, C-terminal domain"/>
    <property type="match status" value="1"/>
</dbReference>
<keyword evidence="12" id="KW-0966">Cell projection</keyword>
<evidence type="ECO:0000256" key="5">
    <source>
        <dbReference type="ARBA" id="ARBA00022490"/>
    </source>
</evidence>
<evidence type="ECO:0000256" key="10">
    <source>
        <dbReference type="ARBA" id="ARBA00023242"/>
    </source>
</evidence>
<evidence type="ECO:0000256" key="8">
    <source>
        <dbReference type="ARBA" id="ARBA00023069"/>
    </source>
</evidence>
<dbReference type="OrthoDB" id="533138at2759"/>
<evidence type="ECO:0000256" key="1">
    <source>
        <dbReference type="ARBA" id="ARBA00004123"/>
    </source>
</evidence>
<dbReference type="SUPFAM" id="SSF53244">
    <property type="entry name" value="MurD-like peptide ligases, peptide-binding domain"/>
    <property type="match status" value="1"/>
</dbReference>
<dbReference type="InterPro" id="IPR036615">
    <property type="entry name" value="Mur_ligase_C_dom_sf"/>
</dbReference>
<accession>A0A1Q9CI06</accession>
<keyword evidence="5" id="KW-0963">Cytoplasm</keyword>
<comment type="caution">
    <text evidence="18">The sequence shown here is derived from an EMBL/GenBank/DDBJ whole genome shotgun (WGS) entry which is preliminary data.</text>
</comment>
<dbReference type="GO" id="GO:0051321">
    <property type="term" value="P:meiotic cell cycle"/>
    <property type="evidence" value="ECO:0007669"/>
    <property type="project" value="UniProtKB-KW"/>
</dbReference>
<feature type="coiled-coil region" evidence="14">
    <location>
        <begin position="1297"/>
        <end position="1339"/>
    </location>
</feature>
<keyword evidence="10" id="KW-0539">Nucleus</keyword>
<protein>
    <recommendedName>
        <fullName evidence="4">Meiosis-specific nuclear structural protein 1</fullName>
    </recommendedName>
</protein>
<dbReference type="InterPro" id="IPR004101">
    <property type="entry name" value="Mur_ligase_C"/>
</dbReference>
<dbReference type="Pfam" id="PF13868">
    <property type="entry name" value="TPH"/>
    <property type="match status" value="1"/>
</dbReference>
<comment type="similarity">
    <text evidence="3">Belongs to the MNS1 family.</text>
</comment>
<evidence type="ECO:0000313" key="18">
    <source>
        <dbReference type="EMBL" id="OLP82564.1"/>
    </source>
</evidence>
<name>A0A1Q9CI06_SYMMI</name>